<dbReference type="EMBL" id="JBELPY010000003">
    <property type="protein sequence ID" value="MFL9833848.1"/>
    <property type="molecule type" value="Genomic_DNA"/>
</dbReference>
<keyword evidence="1 2" id="KW-0732">Signal</keyword>
<accession>A0ABW8Y0Z7</accession>
<organism evidence="4 5">
    <name type="scientific">Chryseobacterium terrae</name>
    <dbReference type="NCBI Taxonomy" id="3163299"/>
    <lineage>
        <taxon>Bacteria</taxon>
        <taxon>Pseudomonadati</taxon>
        <taxon>Bacteroidota</taxon>
        <taxon>Flavobacteriia</taxon>
        <taxon>Flavobacteriales</taxon>
        <taxon>Weeksellaceae</taxon>
        <taxon>Chryseobacterium group</taxon>
        <taxon>Chryseobacterium</taxon>
    </lineage>
</organism>
<dbReference type="Proteomes" id="UP001629058">
    <property type="component" value="Unassembled WGS sequence"/>
</dbReference>
<gene>
    <name evidence="4" type="ORF">ABS765_07375</name>
</gene>
<evidence type="ECO:0000256" key="2">
    <source>
        <dbReference type="SAM" id="SignalP"/>
    </source>
</evidence>
<sequence>MRKFYFVLFLTLASAITTKLFAQYSCAGAVPITNGFTATNITTSGTNSWVTESPDCGGGYSSTVTGSTTCFDDVFETTADDYVFSYTTGSTAGESVSFEILAKKSYMGLLAFSDCNGTVFSGCLSGAYAAALSGSTSSTLRVTAANLPANKTIYFAVGLWAPPNDLSFDVTNFTVTPASLSVNETEKKDNIDIYPNPVNDVLNFSNLQETAEVSIYSLEGRKILGKQIQAGESLNVSQLQKGTYTVKLVSQDKVKTYKIIKK</sequence>
<name>A0ABW8Y0Z7_9FLAO</name>
<dbReference type="RefSeq" id="WP_408089095.1">
    <property type="nucleotide sequence ID" value="NZ_JBELPY010000003.1"/>
</dbReference>
<feature type="domain" description="Secretion system C-terminal sorting" evidence="3">
    <location>
        <begin position="193"/>
        <end position="260"/>
    </location>
</feature>
<dbReference type="Pfam" id="PF18962">
    <property type="entry name" value="Por_Secre_tail"/>
    <property type="match status" value="1"/>
</dbReference>
<dbReference type="InterPro" id="IPR026444">
    <property type="entry name" value="Secre_tail"/>
</dbReference>
<feature type="chain" id="PRO_5045460033" evidence="2">
    <location>
        <begin position="23"/>
        <end position="262"/>
    </location>
</feature>
<proteinExistence type="predicted"/>
<protein>
    <submittedName>
        <fullName evidence="4">T9SS type A sorting domain-containing protein</fullName>
    </submittedName>
</protein>
<feature type="signal peptide" evidence="2">
    <location>
        <begin position="1"/>
        <end position="22"/>
    </location>
</feature>
<evidence type="ECO:0000313" key="5">
    <source>
        <dbReference type="Proteomes" id="UP001629058"/>
    </source>
</evidence>
<keyword evidence="5" id="KW-1185">Reference proteome</keyword>
<evidence type="ECO:0000256" key="1">
    <source>
        <dbReference type="ARBA" id="ARBA00022729"/>
    </source>
</evidence>
<dbReference type="NCBIfam" id="TIGR04183">
    <property type="entry name" value="Por_Secre_tail"/>
    <property type="match status" value="1"/>
</dbReference>
<comment type="caution">
    <text evidence="4">The sequence shown here is derived from an EMBL/GenBank/DDBJ whole genome shotgun (WGS) entry which is preliminary data.</text>
</comment>
<evidence type="ECO:0000313" key="4">
    <source>
        <dbReference type="EMBL" id="MFL9833848.1"/>
    </source>
</evidence>
<reference evidence="4 5" key="1">
    <citation type="submission" date="2024-06" db="EMBL/GenBank/DDBJ databases">
        <authorList>
            <person name="Kaempfer P."/>
            <person name="Viver T."/>
        </authorList>
    </citation>
    <scope>NUCLEOTIDE SEQUENCE [LARGE SCALE GENOMIC DNA]</scope>
    <source>
        <strain evidence="4 5">ST-37</strain>
    </source>
</reference>
<evidence type="ECO:0000259" key="3">
    <source>
        <dbReference type="Pfam" id="PF18962"/>
    </source>
</evidence>